<reference evidence="2" key="1">
    <citation type="journal article" date="2019" name="Int. J. Syst. Evol. Microbiol.">
        <title>The Global Catalogue of Microorganisms (GCM) 10K type strain sequencing project: providing services to taxonomists for standard genome sequencing and annotation.</title>
        <authorList>
            <consortium name="The Broad Institute Genomics Platform"/>
            <consortium name="The Broad Institute Genome Sequencing Center for Infectious Disease"/>
            <person name="Wu L."/>
            <person name="Ma J."/>
        </authorList>
    </citation>
    <scope>NUCLEOTIDE SEQUENCE [LARGE SCALE GENOMIC DNA]</scope>
    <source>
        <strain evidence="2">KACC 11904</strain>
    </source>
</reference>
<evidence type="ECO:0000313" key="1">
    <source>
        <dbReference type="EMBL" id="MFC5446709.1"/>
    </source>
</evidence>
<accession>A0ABW0K0N4</accession>
<dbReference type="Proteomes" id="UP001596044">
    <property type="component" value="Unassembled WGS sequence"/>
</dbReference>
<comment type="caution">
    <text evidence="1">The sequence shown here is derived from an EMBL/GenBank/DDBJ whole genome shotgun (WGS) entry which is preliminary data.</text>
</comment>
<evidence type="ECO:0000313" key="2">
    <source>
        <dbReference type="Proteomes" id="UP001596044"/>
    </source>
</evidence>
<sequence length="257" mass="30076">MNIKKAIEKIVSPEISKYGFNFIGKKDSLSWRYSKEKDDFHQYITFTRSQFDLNCIRIEFSTSLNEMDIVYGSQLILDSKYLDRGFWRFSDERSLESTLQILKNLIIEKGIECLDILSIPILKPSADASKILLSVDNKKQRAERFATEQKLDFSIESLLILERNIETQKSNRDDVDWEYIFESSIYFGEVTINQFNGEWRWDERQQTTVIGSIAGKQITVAPLLHVTRFWGNPKRSSYSLFKIINDIDQVIKLTLNN</sequence>
<evidence type="ECO:0008006" key="3">
    <source>
        <dbReference type="Google" id="ProtNLM"/>
    </source>
</evidence>
<organism evidence="1 2">
    <name type="scientific">Paenibacillus aestuarii</name>
    <dbReference type="NCBI Taxonomy" id="516965"/>
    <lineage>
        <taxon>Bacteria</taxon>
        <taxon>Bacillati</taxon>
        <taxon>Bacillota</taxon>
        <taxon>Bacilli</taxon>
        <taxon>Bacillales</taxon>
        <taxon>Paenibacillaceae</taxon>
        <taxon>Paenibacillus</taxon>
    </lineage>
</organism>
<protein>
    <recommendedName>
        <fullName evidence="3">DUF4304 domain-containing protein</fullName>
    </recommendedName>
</protein>
<dbReference type="RefSeq" id="WP_270877749.1">
    <property type="nucleotide sequence ID" value="NZ_JAQFVF010000006.1"/>
</dbReference>
<name>A0ABW0K0N4_9BACL</name>
<proteinExistence type="predicted"/>
<keyword evidence="2" id="KW-1185">Reference proteome</keyword>
<gene>
    <name evidence="1" type="ORF">ACFPOG_00390</name>
</gene>
<dbReference type="EMBL" id="JBHSMJ010000004">
    <property type="protein sequence ID" value="MFC5446709.1"/>
    <property type="molecule type" value="Genomic_DNA"/>
</dbReference>